<dbReference type="Proteomes" id="UP000199356">
    <property type="component" value="Unassembled WGS sequence"/>
</dbReference>
<feature type="transmembrane region" description="Helical" evidence="1">
    <location>
        <begin position="21"/>
        <end position="43"/>
    </location>
</feature>
<dbReference type="AlphaFoldDB" id="A0A1I5VJ41"/>
<organism evidence="2 3">
    <name type="scientific">Tranquillimonas alkanivorans</name>
    <dbReference type="NCBI Taxonomy" id="441119"/>
    <lineage>
        <taxon>Bacteria</taxon>
        <taxon>Pseudomonadati</taxon>
        <taxon>Pseudomonadota</taxon>
        <taxon>Alphaproteobacteria</taxon>
        <taxon>Rhodobacterales</taxon>
        <taxon>Roseobacteraceae</taxon>
        <taxon>Tranquillimonas</taxon>
    </lineage>
</organism>
<dbReference type="EMBL" id="FOXA01000032">
    <property type="protein sequence ID" value="SFQ07588.1"/>
    <property type="molecule type" value="Genomic_DNA"/>
</dbReference>
<evidence type="ECO:0000256" key="1">
    <source>
        <dbReference type="SAM" id="Phobius"/>
    </source>
</evidence>
<evidence type="ECO:0000313" key="2">
    <source>
        <dbReference type="EMBL" id="SFQ07588.1"/>
    </source>
</evidence>
<keyword evidence="1" id="KW-0812">Transmembrane</keyword>
<keyword evidence="1" id="KW-1133">Transmembrane helix</keyword>
<proteinExistence type="predicted"/>
<reference evidence="2 3" key="1">
    <citation type="submission" date="2016-10" db="EMBL/GenBank/DDBJ databases">
        <authorList>
            <person name="de Groot N.N."/>
        </authorList>
    </citation>
    <scope>NUCLEOTIDE SEQUENCE [LARGE SCALE GENOMIC DNA]</scope>
    <source>
        <strain evidence="2 3">DSM 19547</strain>
    </source>
</reference>
<evidence type="ECO:0000313" key="3">
    <source>
        <dbReference type="Proteomes" id="UP000199356"/>
    </source>
</evidence>
<feature type="transmembrane region" description="Helical" evidence="1">
    <location>
        <begin position="63"/>
        <end position="85"/>
    </location>
</feature>
<accession>A0A1I5VJ41</accession>
<protein>
    <submittedName>
        <fullName evidence="2">Uncharacterized protein</fullName>
    </submittedName>
</protein>
<keyword evidence="3" id="KW-1185">Reference proteome</keyword>
<sequence length="214" mass="23065">MWNLSGAERQTESDPRSSPAFACLIAAVSLAALVGILLVADSYGYDWRAMLRDRAAIENPPPLAGLISNIGIVMLGIPLVLLWIALLKSGTWSKLELATVALPTLIVADDLAMLHEGRGEMLFYAGYAAAGVWLAGLQVLRSRKQSWLLLSAFACLGAAMFSDFIRIPKGGQDFMGLTAWGARAFAEDALKFMGYALLAAHLYCCAKEVLQRGE</sequence>
<gene>
    <name evidence="2" type="ORF">SAMN04488047_1322</name>
</gene>
<feature type="transmembrane region" description="Helical" evidence="1">
    <location>
        <begin position="121"/>
        <end position="140"/>
    </location>
</feature>
<feature type="transmembrane region" description="Helical" evidence="1">
    <location>
        <begin position="147"/>
        <end position="167"/>
    </location>
</feature>
<name>A0A1I5VJ41_9RHOB</name>
<keyword evidence="1" id="KW-0472">Membrane</keyword>